<keyword evidence="2" id="KW-1185">Reference proteome</keyword>
<accession>A0A2K2A6D8</accession>
<dbReference type="AlphaFoldDB" id="A0A2K2A6D8"/>
<dbReference type="InParanoid" id="A0A2K2A6D8"/>
<reference evidence="1 2" key="1">
    <citation type="journal article" date="2006" name="Science">
        <title>The genome of black cottonwood, Populus trichocarpa (Torr. &amp; Gray).</title>
        <authorList>
            <person name="Tuskan G.A."/>
            <person name="Difazio S."/>
            <person name="Jansson S."/>
            <person name="Bohlmann J."/>
            <person name="Grigoriev I."/>
            <person name="Hellsten U."/>
            <person name="Putnam N."/>
            <person name="Ralph S."/>
            <person name="Rombauts S."/>
            <person name="Salamov A."/>
            <person name="Schein J."/>
            <person name="Sterck L."/>
            <person name="Aerts A."/>
            <person name="Bhalerao R.R."/>
            <person name="Bhalerao R.P."/>
            <person name="Blaudez D."/>
            <person name="Boerjan W."/>
            <person name="Brun A."/>
            <person name="Brunner A."/>
            <person name="Busov V."/>
            <person name="Campbell M."/>
            <person name="Carlson J."/>
            <person name="Chalot M."/>
            <person name="Chapman J."/>
            <person name="Chen G.L."/>
            <person name="Cooper D."/>
            <person name="Coutinho P.M."/>
            <person name="Couturier J."/>
            <person name="Covert S."/>
            <person name="Cronk Q."/>
            <person name="Cunningham R."/>
            <person name="Davis J."/>
            <person name="Degroeve S."/>
            <person name="Dejardin A."/>
            <person name="Depamphilis C."/>
            <person name="Detter J."/>
            <person name="Dirks B."/>
            <person name="Dubchak I."/>
            <person name="Duplessis S."/>
            <person name="Ehlting J."/>
            <person name="Ellis B."/>
            <person name="Gendler K."/>
            <person name="Goodstein D."/>
            <person name="Gribskov M."/>
            <person name="Grimwood J."/>
            <person name="Groover A."/>
            <person name="Gunter L."/>
            <person name="Hamberger B."/>
            <person name="Heinze B."/>
            <person name="Helariutta Y."/>
            <person name="Henrissat B."/>
            <person name="Holligan D."/>
            <person name="Holt R."/>
            <person name="Huang W."/>
            <person name="Islam-Faridi N."/>
            <person name="Jones S."/>
            <person name="Jones-Rhoades M."/>
            <person name="Jorgensen R."/>
            <person name="Joshi C."/>
            <person name="Kangasjarvi J."/>
            <person name="Karlsson J."/>
            <person name="Kelleher C."/>
            <person name="Kirkpatrick R."/>
            <person name="Kirst M."/>
            <person name="Kohler A."/>
            <person name="Kalluri U."/>
            <person name="Larimer F."/>
            <person name="Leebens-Mack J."/>
            <person name="Leple J.C."/>
            <person name="Locascio P."/>
            <person name="Lou Y."/>
            <person name="Lucas S."/>
            <person name="Martin F."/>
            <person name="Montanini B."/>
            <person name="Napoli C."/>
            <person name="Nelson D.R."/>
            <person name="Nelson C."/>
            <person name="Nieminen K."/>
            <person name="Nilsson O."/>
            <person name="Pereda V."/>
            <person name="Peter G."/>
            <person name="Philippe R."/>
            <person name="Pilate G."/>
            <person name="Poliakov A."/>
            <person name="Razumovskaya J."/>
            <person name="Richardson P."/>
            <person name="Rinaldi C."/>
            <person name="Ritland K."/>
            <person name="Rouze P."/>
            <person name="Ryaboy D."/>
            <person name="Schmutz J."/>
            <person name="Schrader J."/>
            <person name="Segerman B."/>
            <person name="Shin H."/>
            <person name="Siddiqui A."/>
            <person name="Sterky F."/>
            <person name="Terry A."/>
            <person name="Tsai C.J."/>
            <person name="Uberbacher E."/>
            <person name="Unneberg P."/>
            <person name="Vahala J."/>
            <person name="Wall K."/>
            <person name="Wessler S."/>
            <person name="Yang G."/>
            <person name="Yin T."/>
            <person name="Douglas C."/>
            <person name="Marra M."/>
            <person name="Sandberg G."/>
            <person name="Van de Peer Y."/>
            <person name="Rokhsar D."/>
        </authorList>
    </citation>
    <scope>NUCLEOTIDE SEQUENCE [LARGE SCALE GENOMIC DNA]</scope>
    <source>
        <strain evidence="2">cv. Nisqually</strain>
    </source>
</reference>
<organism evidence="1 2">
    <name type="scientific">Populus trichocarpa</name>
    <name type="common">Western balsam poplar</name>
    <name type="synonym">Populus balsamifera subsp. trichocarpa</name>
    <dbReference type="NCBI Taxonomy" id="3694"/>
    <lineage>
        <taxon>Eukaryota</taxon>
        <taxon>Viridiplantae</taxon>
        <taxon>Streptophyta</taxon>
        <taxon>Embryophyta</taxon>
        <taxon>Tracheophyta</taxon>
        <taxon>Spermatophyta</taxon>
        <taxon>Magnoliopsida</taxon>
        <taxon>eudicotyledons</taxon>
        <taxon>Gunneridae</taxon>
        <taxon>Pentapetalae</taxon>
        <taxon>rosids</taxon>
        <taxon>fabids</taxon>
        <taxon>Malpighiales</taxon>
        <taxon>Salicaceae</taxon>
        <taxon>Saliceae</taxon>
        <taxon>Populus</taxon>
    </lineage>
</organism>
<name>A0A2K2A6D8_POPTR</name>
<evidence type="ECO:0000313" key="2">
    <source>
        <dbReference type="Proteomes" id="UP000006729"/>
    </source>
</evidence>
<gene>
    <name evidence="1" type="ORF">POPTR_006G224700</name>
</gene>
<proteinExistence type="predicted"/>
<dbReference type="EMBL" id="CM009295">
    <property type="protein sequence ID" value="PNT33100.1"/>
    <property type="molecule type" value="Genomic_DNA"/>
</dbReference>
<protein>
    <submittedName>
        <fullName evidence="1">Uncharacterized protein</fullName>
    </submittedName>
</protein>
<evidence type="ECO:0000313" key="1">
    <source>
        <dbReference type="EMBL" id="PNT33100.1"/>
    </source>
</evidence>
<dbReference type="Proteomes" id="UP000006729">
    <property type="component" value="Chromosome 6"/>
</dbReference>
<sequence length="78" mass="8957">MSKHLIDSKYQLATSYDYEHASPKLLPETINDEGKDSYGRIVIGCHGVLFESECGHFMLAFKINHLEHNTNLYAKETR</sequence>